<keyword evidence="1" id="KW-0812">Transmembrane</keyword>
<evidence type="ECO:0000313" key="3">
    <source>
        <dbReference type="Proteomes" id="UP001257914"/>
    </source>
</evidence>
<keyword evidence="1" id="KW-0472">Membrane</keyword>
<comment type="caution">
    <text evidence="2">The sequence shown here is derived from an EMBL/GenBank/DDBJ whole genome shotgun (WGS) entry which is preliminary data.</text>
</comment>
<evidence type="ECO:0000256" key="1">
    <source>
        <dbReference type="SAM" id="Phobius"/>
    </source>
</evidence>
<protein>
    <submittedName>
        <fullName evidence="2">Uncharacterized protein</fullName>
    </submittedName>
</protein>
<dbReference type="Proteomes" id="UP001257914">
    <property type="component" value="Unassembled WGS sequence"/>
</dbReference>
<accession>A0ABU3R3V7</accession>
<gene>
    <name evidence="2" type="ORF">RT723_14670</name>
</gene>
<keyword evidence="1" id="KW-1133">Transmembrane helix</keyword>
<reference evidence="2 3" key="1">
    <citation type="submission" date="2023-10" db="EMBL/GenBank/DDBJ databases">
        <title>Psychrosphaera aquimaarina strain SW33 isolated from seawater.</title>
        <authorList>
            <person name="Bayburt H."/>
            <person name="Kim J.M."/>
            <person name="Choi B.J."/>
            <person name="Jeon C.O."/>
        </authorList>
    </citation>
    <scope>NUCLEOTIDE SEQUENCE [LARGE SCALE GENOMIC DNA]</scope>
    <source>
        <strain evidence="2 3">KCTC 52743</strain>
    </source>
</reference>
<proteinExistence type="predicted"/>
<feature type="transmembrane region" description="Helical" evidence="1">
    <location>
        <begin position="21"/>
        <end position="41"/>
    </location>
</feature>
<name>A0ABU3R3V7_9GAMM</name>
<dbReference type="EMBL" id="JAWCUA010000010">
    <property type="protein sequence ID" value="MDU0114209.1"/>
    <property type="molecule type" value="Genomic_DNA"/>
</dbReference>
<organism evidence="2 3">
    <name type="scientific">Psychrosphaera aquimarina</name>
    <dbReference type="NCBI Taxonomy" id="2044854"/>
    <lineage>
        <taxon>Bacteria</taxon>
        <taxon>Pseudomonadati</taxon>
        <taxon>Pseudomonadota</taxon>
        <taxon>Gammaproteobacteria</taxon>
        <taxon>Alteromonadales</taxon>
        <taxon>Pseudoalteromonadaceae</taxon>
        <taxon>Psychrosphaera</taxon>
    </lineage>
</organism>
<dbReference type="RefSeq" id="WP_315947821.1">
    <property type="nucleotide sequence ID" value="NZ_JAWCUA010000010.1"/>
</dbReference>
<keyword evidence="3" id="KW-1185">Reference proteome</keyword>
<evidence type="ECO:0000313" key="2">
    <source>
        <dbReference type="EMBL" id="MDU0114209.1"/>
    </source>
</evidence>
<sequence>MTKIALLQQLNNAKVCKQQGSVLVVVLVFWVAMSVMSVSSITSTHLQLQLVHNQQTYQSGLIQISNVKQLILNQLSRDKYSERILQLPSVLDSHNQLVDPHDKVCEQGAIEKLDINVNQHSEVIGSDKILSYLMLLSIELVQPSQGNDVITLSSERNEIILLQQCLQLQSSDIWLVDTSIIKRRGRETFAVTIINQDTKVRWLGEEK</sequence>